<dbReference type="InterPro" id="IPR036388">
    <property type="entry name" value="WH-like_DNA-bd_sf"/>
</dbReference>
<feature type="domain" description="HTH iclR-type" evidence="1">
    <location>
        <begin position="21"/>
        <end position="65"/>
    </location>
</feature>
<dbReference type="PROSITE" id="PS52050">
    <property type="entry name" value="WYL"/>
    <property type="match status" value="1"/>
</dbReference>
<dbReference type="GO" id="GO:0003677">
    <property type="term" value="F:DNA binding"/>
    <property type="evidence" value="ECO:0007669"/>
    <property type="project" value="InterPro"/>
</dbReference>
<dbReference type="RefSeq" id="WP_122129796.1">
    <property type="nucleotide sequence ID" value="NZ_CP033230.1"/>
</dbReference>
<dbReference type="Pfam" id="PF13280">
    <property type="entry name" value="WYL"/>
    <property type="match status" value="1"/>
</dbReference>
<evidence type="ECO:0000259" key="1">
    <source>
        <dbReference type="Pfam" id="PF09339"/>
    </source>
</evidence>
<dbReference type="InterPro" id="IPR005471">
    <property type="entry name" value="Tscrpt_reg_IclR_N"/>
</dbReference>
<dbReference type="AlphaFoldDB" id="A0A3G2V087"/>
<dbReference type="GO" id="GO:0006355">
    <property type="term" value="P:regulation of DNA-templated transcription"/>
    <property type="evidence" value="ECO:0007669"/>
    <property type="project" value="InterPro"/>
</dbReference>
<dbReference type="Pfam" id="PF25583">
    <property type="entry name" value="WCX"/>
    <property type="match status" value="1"/>
</dbReference>
<evidence type="ECO:0000313" key="5">
    <source>
        <dbReference type="Proteomes" id="UP000280708"/>
    </source>
</evidence>
<evidence type="ECO:0000313" key="4">
    <source>
        <dbReference type="EMBL" id="AYO78209.1"/>
    </source>
</evidence>
<dbReference type="PANTHER" id="PTHR34580">
    <property type="match status" value="1"/>
</dbReference>
<evidence type="ECO:0000259" key="3">
    <source>
        <dbReference type="Pfam" id="PF25583"/>
    </source>
</evidence>
<accession>A0A3G2V087</accession>
<dbReference type="InterPro" id="IPR026881">
    <property type="entry name" value="WYL_dom"/>
</dbReference>
<sequence>MIKKHMTKISTGDRKQQLGQALRVLGWLSETREGYTKDDIALRLGVHPRTVSRLIKALGDAGFIVHNTEGEGRKRFWVEQAIRGAFTTPSAEELAALSLVLNALTRDGSAHAAHLAALSAKLTIALQLSSRRALGMDLDELARRQRIAPSPGPIIENDPTVISLIQTAIKAGCCIEMDYQSGPKAPVKQHVVEPWGLLLGRVCHLVGRYVDGDERLFNFRVDRIASAQLSSRPAIVPEAWTLDERLAQSVGVCTGDAQDIILRVRAHGVAQARQWRFHPSQTTEEQGDELLIRFHAGGLRELAEHLFTWGDKIRIEAPASLRDEMRERLALAAHTL</sequence>
<dbReference type="EMBL" id="CP033230">
    <property type="protein sequence ID" value="AYO78209.1"/>
    <property type="molecule type" value="Genomic_DNA"/>
</dbReference>
<dbReference type="Proteomes" id="UP000280708">
    <property type="component" value="Chromosome"/>
</dbReference>
<dbReference type="InterPro" id="IPR051534">
    <property type="entry name" value="CBASS_pafABC_assoc_protein"/>
</dbReference>
<dbReference type="SUPFAM" id="SSF46785">
    <property type="entry name" value="Winged helix' DNA-binding domain"/>
    <property type="match status" value="1"/>
</dbReference>
<dbReference type="Pfam" id="PF09339">
    <property type="entry name" value="HTH_IclR"/>
    <property type="match status" value="1"/>
</dbReference>
<dbReference type="InterPro" id="IPR057727">
    <property type="entry name" value="WCX_dom"/>
</dbReference>
<dbReference type="Gene3D" id="1.10.10.10">
    <property type="entry name" value="Winged helix-like DNA-binding domain superfamily/Winged helix DNA-binding domain"/>
    <property type="match status" value="1"/>
</dbReference>
<feature type="domain" description="WCX" evidence="3">
    <location>
        <begin position="259"/>
        <end position="331"/>
    </location>
</feature>
<gene>
    <name evidence="4" type="ORF">EBF16_15745</name>
</gene>
<evidence type="ECO:0000259" key="2">
    <source>
        <dbReference type="Pfam" id="PF13280"/>
    </source>
</evidence>
<feature type="domain" description="WYL" evidence="2">
    <location>
        <begin position="161"/>
        <end position="228"/>
    </location>
</feature>
<dbReference type="PANTHER" id="PTHR34580:SF1">
    <property type="entry name" value="PROTEIN PAFC"/>
    <property type="match status" value="1"/>
</dbReference>
<protein>
    <submittedName>
        <fullName evidence="4">WYL domain-containing protein</fullName>
    </submittedName>
</protein>
<reference evidence="4 5" key="1">
    <citation type="submission" date="2018-10" db="EMBL/GenBank/DDBJ databases">
        <title>Characterization and genome analysis of a novel bacterium Sphingobium yanoikuyae SJTF8 capable of degrading PAHs.</title>
        <authorList>
            <person name="Yin C."/>
            <person name="Xiong W."/>
            <person name="Liang R."/>
        </authorList>
    </citation>
    <scope>NUCLEOTIDE SEQUENCE [LARGE SCALE GENOMIC DNA]</scope>
    <source>
        <strain evidence="4 5">SJTF8</strain>
    </source>
</reference>
<organism evidence="4 5">
    <name type="scientific">Sphingobium yanoikuyae</name>
    <name type="common">Sphingomonas yanoikuyae</name>
    <dbReference type="NCBI Taxonomy" id="13690"/>
    <lineage>
        <taxon>Bacteria</taxon>
        <taxon>Pseudomonadati</taxon>
        <taxon>Pseudomonadota</taxon>
        <taxon>Alphaproteobacteria</taxon>
        <taxon>Sphingomonadales</taxon>
        <taxon>Sphingomonadaceae</taxon>
        <taxon>Sphingobium</taxon>
    </lineage>
</organism>
<proteinExistence type="predicted"/>
<dbReference type="InterPro" id="IPR036390">
    <property type="entry name" value="WH_DNA-bd_sf"/>
</dbReference>
<name>A0A3G2V087_SPHYA</name>